<evidence type="ECO:0000313" key="3">
    <source>
        <dbReference type="Proteomes" id="UP000579523"/>
    </source>
</evidence>
<organism evidence="2 3">
    <name type="scientific">Streptomyces griseomycini</name>
    <dbReference type="NCBI Taxonomy" id="66895"/>
    <lineage>
        <taxon>Bacteria</taxon>
        <taxon>Bacillati</taxon>
        <taxon>Actinomycetota</taxon>
        <taxon>Actinomycetes</taxon>
        <taxon>Kitasatosporales</taxon>
        <taxon>Streptomycetaceae</taxon>
        <taxon>Streptomyces</taxon>
    </lineage>
</organism>
<comment type="caution">
    <text evidence="2">The sequence shown here is derived from an EMBL/GenBank/DDBJ whole genome shotgun (WGS) entry which is preliminary data.</text>
</comment>
<feature type="region of interest" description="Disordered" evidence="1">
    <location>
        <begin position="1"/>
        <end position="46"/>
    </location>
</feature>
<name>A0A7W7V9R0_9ACTN</name>
<reference evidence="2 3" key="1">
    <citation type="submission" date="2020-08" db="EMBL/GenBank/DDBJ databases">
        <title>Genomic Encyclopedia of Type Strains, Phase III (KMG-III): the genomes of soil and plant-associated and newly described type strains.</title>
        <authorList>
            <person name="Whitman W."/>
        </authorList>
    </citation>
    <scope>NUCLEOTIDE SEQUENCE [LARGE SCALE GENOMIC DNA]</scope>
    <source>
        <strain evidence="2 3">CECT 3273</strain>
    </source>
</reference>
<dbReference type="RefSeq" id="WP_184827349.1">
    <property type="nucleotide sequence ID" value="NZ_BMTK01000015.1"/>
</dbReference>
<sequence>MHLLDDGDTLFTATTGTHPLGTANPPPLDDVLTAGRGRGDPRDRTRCGHRRVGRALIDGAETTKVLNAARAANVDAIHITVISRLEGLPGKADCASREG</sequence>
<dbReference type="EMBL" id="JACHJI010000014">
    <property type="protein sequence ID" value="MBB4902191.1"/>
    <property type="molecule type" value="Genomic_DNA"/>
</dbReference>
<proteinExistence type="predicted"/>
<dbReference type="AlphaFoldDB" id="A0A7W7V9R0"/>
<keyword evidence="3" id="KW-1185">Reference proteome</keyword>
<protein>
    <submittedName>
        <fullName evidence="2">Uncharacterized protein</fullName>
    </submittedName>
</protein>
<evidence type="ECO:0000313" key="2">
    <source>
        <dbReference type="EMBL" id="MBB4902191.1"/>
    </source>
</evidence>
<accession>A0A7W7V9R0</accession>
<evidence type="ECO:0000256" key="1">
    <source>
        <dbReference type="SAM" id="MobiDB-lite"/>
    </source>
</evidence>
<dbReference type="Proteomes" id="UP000579523">
    <property type="component" value="Unassembled WGS sequence"/>
</dbReference>
<feature type="compositionally biased region" description="Basic and acidic residues" evidence="1">
    <location>
        <begin position="37"/>
        <end position="46"/>
    </location>
</feature>
<gene>
    <name evidence="2" type="ORF">FHS37_006283</name>
</gene>